<comment type="caution">
    <text evidence="1">The sequence shown here is derived from an EMBL/GenBank/DDBJ whole genome shotgun (WGS) entry which is preliminary data.</text>
</comment>
<evidence type="ECO:0000313" key="1">
    <source>
        <dbReference type="EMBL" id="CAE6700538.1"/>
    </source>
</evidence>
<gene>
    <name evidence="1" type="ORF">R69888_00718</name>
</gene>
<organism evidence="1 2">
    <name type="scientific">Paraburkholderia haematera</name>
    <dbReference type="NCBI Taxonomy" id="2793077"/>
    <lineage>
        <taxon>Bacteria</taxon>
        <taxon>Pseudomonadati</taxon>
        <taxon>Pseudomonadota</taxon>
        <taxon>Betaproteobacteria</taxon>
        <taxon>Burkholderiales</taxon>
        <taxon>Burkholderiaceae</taxon>
        <taxon>Paraburkholderia</taxon>
    </lineage>
</organism>
<evidence type="ECO:0008006" key="3">
    <source>
        <dbReference type="Google" id="ProtNLM"/>
    </source>
</evidence>
<name>A0ABN7KM87_9BURK</name>
<protein>
    <recommendedName>
        <fullName evidence="3">Secreted protein</fullName>
    </recommendedName>
</protein>
<accession>A0ABN7KM87</accession>
<dbReference type="Proteomes" id="UP000672526">
    <property type="component" value="Unassembled WGS sequence"/>
</dbReference>
<evidence type="ECO:0000313" key="2">
    <source>
        <dbReference type="Proteomes" id="UP000672526"/>
    </source>
</evidence>
<keyword evidence="2" id="KW-1185">Reference proteome</keyword>
<reference evidence="1 2" key="1">
    <citation type="submission" date="2021-02" db="EMBL/GenBank/DDBJ databases">
        <authorList>
            <person name="Vanwijnsberghe S."/>
        </authorList>
    </citation>
    <scope>NUCLEOTIDE SEQUENCE [LARGE SCALE GENOMIC DNA]</scope>
    <source>
        <strain evidence="1 2">LMG 31837</strain>
    </source>
</reference>
<sequence>MRGALQVSIAAPLAWGQSSQRMPGARCACPTVELRIKAYTLCMTGSVTRARTRLWRFAAMPHG</sequence>
<proteinExistence type="predicted"/>
<dbReference type="EMBL" id="CAJNBK010000001">
    <property type="protein sequence ID" value="CAE6700538.1"/>
    <property type="molecule type" value="Genomic_DNA"/>
</dbReference>